<evidence type="ECO:0000259" key="10">
    <source>
        <dbReference type="PROSITE" id="PS50893"/>
    </source>
</evidence>
<proteinExistence type="inferred from homology"/>
<evidence type="ECO:0000313" key="12">
    <source>
        <dbReference type="Proteomes" id="UP001597497"/>
    </source>
</evidence>
<feature type="domain" description="ABC transporter" evidence="10">
    <location>
        <begin position="331"/>
        <end position="575"/>
    </location>
</feature>
<evidence type="ECO:0000256" key="9">
    <source>
        <dbReference type="SAM" id="MobiDB-lite"/>
    </source>
</evidence>
<feature type="domain" description="ABC transporter" evidence="10">
    <location>
        <begin position="4"/>
        <end position="237"/>
    </location>
</feature>
<evidence type="ECO:0000256" key="8">
    <source>
        <dbReference type="ARBA" id="ARBA00023136"/>
    </source>
</evidence>
<dbReference type="PROSITE" id="PS50893">
    <property type="entry name" value="ABC_TRANSPORTER_2"/>
    <property type="match status" value="2"/>
</dbReference>
<evidence type="ECO:0000256" key="1">
    <source>
        <dbReference type="ARBA" id="ARBA00004202"/>
    </source>
</evidence>
<feature type="compositionally biased region" description="Polar residues" evidence="9">
    <location>
        <begin position="432"/>
        <end position="450"/>
    </location>
</feature>
<keyword evidence="3" id="KW-0813">Transport</keyword>
<dbReference type="InterPro" id="IPR003593">
    <property type="entry name" value="AAA+_ATPase"/>
</dbReference>
<comment type="similarity">
    <text evidence="2">Belongs to the ABC transporter superfamily.</text>
</comment>
<dbReference type="Pfam" id="PF00005">
    <property type="entry name" value="ABC_tran"/>
    <property type="match status" value="2"/>
</dbReference>
<dbReference type="PROSITE" id="PS00211">
    <property type="entry name" value="ABC_TRANSPORTER_1"/>
    <property type="match status" value="2"/>
</dbReference>
<dbReference type="InterPro" id="IPR003439">
    <property type="entry name" value="ABC_transporter-like_ATP-bd"/>
</dbReference>
<evidence type="ECO:0000256" key="5">
    <source>
        <dbReference type="ARBA" id="ARBA00022741"/>
    </source>
</evidence>
<dbReference type="InterPro" id="IPR050095">
    <property type="entry name" value="ECF_ABC_transporter_ATP-bd"/>
</dbReference>
<comment type="caution">
    <text evidence="11">The sequence shown here is derived from an EMBL/GenBank/DDBJ whole genome shotgun (WGS) entry which is preliminary data.</text>
</comment>
<evidence type="ECO:0000256" key="2">
    <source>
        <dbReference type="ARBA" id="ARBA00005417"/>
    </source>
</evidence>
<gene>
    <name evidence="11" type="ORF">ACFSUC_05665</name>
</gene>
<keyword evidence="12" id="KW-1185">Reference proteome</keyword>
<evidence type="ECO:0000256" key="6">
    <source>
        <dbReference type="ARBA" id="ARBA00022840"/>
    </source>
</evidence>
<dbReference type="EMBL" id="JBHUMM010000009">
    <property type="protein sequence ID" value="MFD2671088.1"/>
    <property type="molecule type" value="Genomic_DNA"/>
</dbReference>
<organism evidence="11 12">
    <name type="scientific">Marinicrinis sediminis</name>
    <dbReference type="NCBI Taxonomy" id="1652465"/>
    <lineage>
        <taxon>Bacteria</taxon>
        <taxon>Bacillati</taxon>
        <taxon>Bacillota</taxon>
        <taxon>Bacilli</taxon>
        <taxon>Bacillales</taxon>
        <taxon>Paenibacillaceae</taxon>
    </lineage>
</organism>
<reference evidence="12" key="1">
    <citation type="journal article" date="2019" name="Int. J. Syst. Evol. Microbiol.">
        <title>The Global Catalogue of Microorganisms (GCM) 10K type strain sequencing project: providing services to taxonomists for standard genome sequencing and annotation.</title>
        <authorList>
            <consortium name="The Broad Institute Genomics Platform"/>
            <consortium name="The Broad Institute Genome Sequencing Center for Infectious Disease"/>
            <person name="Wu L."/>
            <person name="Ma J."/>
        </authorList>
    </citation>
    <scope>NUCLEOTIDE SEQUENCE [LARGE SCALE GENOMIC DNA]</scope>
    <source>
        <strain evidence="12">KCTC 33676</strain>
    </source>
</reference>
<keyword evidence="4" id="KW-1003">Cell membrane</keyword>
<keyword evidence="5" id="KW-0547">Nucleotide-binding</keyword>
<dbReference type="InterPro" id="IPR015856">
    <property type="entry name" value="ABC_transpr_CbiO/EcfA_su"/>
</dbReference>
<dbReference type="RefSeq" id="WP_379928520.1">
    <property type="nucleotide sequence ID" value="NZ_JBHUMM010000009.1"/>
</dbReference>
<keyword evidence="7" id="KW-1278">Translocase</keyword>
<protein>
    <submittedName>
        <fullName evidence="11">ABC transporter ATP-binding protein</fullName>
    </submittedName>
</protein>
<dbReference type="PANTHER" id="PTHR43553:SF27">
    <property type="entry name" value="ENERGY-COUPLING FACTOR TRANSPORTER ATP-BINDING PROTEIN ECFA2"/>
    <property type="match status" value="1"/>
</dbReference>
<dbReference type="Proteomes" id="UP001597497">
    <property type="component" value="Unassembled WGS sequence"/>
</dbReference>
<dbReference type="SUPFAM" id="SSF52540">
    <property type="entry name" value="P-loop containing nucleoside triphosphate hydrolases"/>
    <property type="match status" value="2"/>
</dbReference>
<keyword evidence="6 11" id="KW-0067">ATP-binding</keyword>
<comment type="subcellular location">
    <subcellularLocation>
        <location evidence="1">Cell membrane</location>
        <topology evidence="1">Peripheral membrane protein</topology>
    </subcellularLocation>
</comment>
<keyword evidence="8" id="KW-0472">Membrane</keyword>
<evidence type="ECO:0000256" key="4">
    <source>
        <dbReference type="ARBA" id="ARBA00022475"/>
    </source>
</evidence>
<feature type="region of interest" description="Disordered" evidence="9">
    <location>
        <begin position="432"/>
        <end position="453"/>
    </location>
</feature>
<dbReference type="Gene3D" id="3.40.50.300">
    <property type="entry name" value="P-loop containing nucleotide triphosphate hydrolases"/>
    <property type="match status" value="2"/>
</dbReference>
<dbReference type="CDD" id="cd03225">
    <property type="entry name" value="ABC_cobalt_CbiO_domain1"/>
    <property type="match status" value="2"/>
</dbReference>
<dbReference type="InterPro" id="IPR027417">
    <property type="entry name" value="P-loop_NTPase"/>
</dbReference>
<evidence type="ECO:0000313" key="11">
    <source>
        <dbReference type="EMBL" id="MFD2671088.1"/>
    </source>
</evidence>
<dbReference type="GO" id="GO:0005524">
    <property type="term" value="F:ATP binding"/>
    <property type="evidence" value="ECO:0007669"/>
    <property type="project" value="UniProtKB-KW"/>
</dbReference>
<sequence length="596" mass="67105">MALIEIDQLSFTYAGEERPALSAVDLRVEEGEMVLLCGASGSGKSTLLRHLKPELTPAGSFQGAIRFQGKPYLLQEPRIGLVMQDPDSQIVSETVEHELAFGLESNGVPQSIMRERIAEIVQFFGMADWMHRSVHELSGGQKQKVNLAAVLVMQPRVLLLDEPTAQLDPVAAKEFMQLLQRLHEEMGMTMIVSEHRLEDVLPMADQVVMMQEGRVMAKAKPAPFLEQLWWQHSMEYPTRRYIPQVPKLCLSLHRELEWSQGVNQSDSRWVGTVPLTVKDGRKWWMESGQSICQLRTEADHESLNSHSSRLFADVPPDFSADARRDRKTPLLCCKDVSFKYDKHAPWVLNRLEMKIEQGDWVCMLGANGSGKSTWMKLLAGLEDPIHGHIEWHGKKLGKWPAQDRIGMIGYMAQTPYLHFLHETVREELQQVALTSQGAQSPRGSQTSPSGESDAKLERWTQFFGLEPLLDRHPYDLSGGEQQKLVLAMLLLQEPQLLLLDEPTKGLDPAAKEELGAALQQLNGDGMTIVMNTHDLEFAAAFASRCAMLFGGEVTAEASPRAFFSQQYFYTTSVNRVVRQQLPEALLAEDVIRLCRQ</sequence>
<evidence type="ECO:0000256" key="7">
    <source>
        <dbReference type="ARBA" id="ARBA00022967"/>
    </source>
</evidence>
<dbReference type="SMART" id="SM00382">
    <property type="entry name" value="AAA"/>
    <property type="match status" value="2"/>
</dbReference>
<accession>A0ABW5R7W5</accession>
<dbReference type="PANTHER" id="PTHR43553">
    <property type="entry name" value="HEAVY METAL TRANSPORTER"/>
    <property type="match status" value="1"/>
</dbReference>
<name>A0ABW5R7W5_9BACL</name>
<dbReference type="InterPro" id="IPR017871">
    <property type="entry name" value="ABC_transporter-like_CS"/>
</dbReference>
<evidence type="ECO:0000256" key="3">
    <source>
        <dbReference type="ARBA" id="ARBA00022448"/>
    </source>
</evidence>